<reference evidence="2" key="1">
    <citation type="submission" date="2019-04" db="EMBL/GenBank/DDBJ databases">
        <title>Genome assembly of Zosterops borbonicus 15179.</title>
        <authorList>
            <person name="Leroy T."/>
            <person name="Anselmetti Y."/>
            <person name="Tilak M.-K."/>
            <person name="Nabholz B."/>
        </authorList>
    </citation>
    <scope>NUCLEOTIDE SEQUENCE</scope>
    <source>
        <strain evidence="2">HGM_15179</strain>
        <tissue evidence="2">Muscle</tissue>
    </source>
</reference>
<evidence type="ECO:0000313" key="3">
    <source>
        <dbReference type="Proteomes" id="UP000796761"/>
    </source>
</evidence>
<feature type="region of interest" description="Disordered" evidence="1">
    <location>
        <begin position="1"/>
        <end position="22"/>
    </location>
</feature>
<organism evidence="2 3">
    <name type="scientific">Zosterops borbonicus</name>
    <dbReference type="NCBI Taxonomy" id="364589"/>
    <lineage>
        <taxon>Eukaryota</taxon>
        <taxon>Metazoa</taxon>
        <taxon>Chordata</taxon>
        <taxon>Craniata</taxon>
        <taxon>Vertebrata</taxon>
        <taxon>Euteleostomi</taxon>
        <taxon>Archelosauria</taxon>
        <taxon>Archosauria</taxon>
        <taxon>Dinosauria</taxon>
        <taxon>Saurischia</taxon>
        <taxon>Theropoda</taxon>
        <taxon>Coelurosauria</taxon>
        <taxon>Aves</taxon>
        <taxon>Neognathae</taxon>
        <taxon>Neoaves</taxon>
        <taxon>Telluraves</taxon>
        <taxon>Australaves</taxon>
        <taxon>Passeriformes</taxon>
        <taxon>Sylvioidea</taxon>
        <taxon>Zosteropidae</taxon>
        <taxon>Zosterops</taxon>
    </lineage>
</organism>
<sequence length="114" mass="12750">MLVSLSTPKECETPLDNPLLGDELANSSENRLSLEDLFRKEFTVHNPEAKWINAENNKHQKTDELSLDPVLHSDCKQETTLQRSVNGFEENKDELLLEVTHIEGDADATGSCGN</sequence>
<proteinExistence type="predicted"/>
<gene>
    <name evidence="2" type="ORF">HGM15179_004880</name>
</gene>
<evidence type="ECO:0000256" key="1">
    <source>
        <dbReference type="SAM" id="MobiDB-lite"/>
    </source>
</evidence>
<dbReference type="AlphaFoldDB" id="A0A8K1LQ42"/>
<name>A0A8K1LQ42_9PASS</name>
<dbReference type="Proteomes" id="UP000796761">
    <property type="component" value="Unassembled WGS sequence"/>
</dbReference>
<keyword evidence="3" id="KW-1185">Reference proteome</keyword>
<protein>
    <submittedName>
        <fullName evidence="2">Uncharacterized protein</fullName>
    </submittedName>
</protein>
<dbReference type="OrthoDB" id="16520at2759"/>
<accession>A0A8K1LQ42</accession>
<evidence type="ECO:0000313" key="2">
    <source>
        <dbReference type="EMBL" id="TRZ22174.1"/>
    </source>
</evidence>
<dbReference type="EMBL" id="SWJQ01000104">
    <property type="protein sequence ID" value="TRZ22174.1"/>
    <property type="molecule type" value="Genomic_DNA"/>
</dbReference>
<comment type="caution">
    <text evidence="2">The sequence shown here is derived from an EMBL/GenBank/DDBJ whole genome shotgun (WGS) entry which is preliminary data.</text>
</comment>